<dbReference type="Gene3D" id="3.80.10.10">
    <property type="entry name" value="Ribonuclease Inhibitor"/>
    <property type="match status" value="2"/>
</dbReference>
<evidence type="ECO:0000256" key="3">
    <source>
        <dbReference type="ARBA" id="ARBA00022614"/>
    </source>
</evidence>
<proteinExistence type="predicted"/>
<dbReference type="SMART" id="SM00365">
    <property type="entry name" value="LRR_SD22"/>
    <property type="match status" value="5"/>
</dbReference>
<dbReference type="GO" id="GO:0005813">
    <property type="term" value="C:centrosome"/>
    <property type="evidence" value="ECO:0007669"/>
    <property type="project" value="UniProtKB-SubCell"/>
</dbReference>
<dbReference type="PANTHER" id="PTHR45973">
    <property type="entry name" value="PROTEIN PHOSPHATASE 1 REGULATORY SUBUNIT SDS22-RELATED"/>
    <property type="match status" value="1"/>
</dbReference>
<organism evidence="10 11">
    <name type="scientific">Elysia crispata</name>
    <name type="common">lettuce slug</name>
    <dbReference type="NCBI Taxonomy" id="231223"/>
    <lineage>
        <taxon>Eukaryota</taxon>
        <taxon>Metazoa</taxon>
        <taxon>Spiralia</taxon>
        <taxon>Lophotrochozoa</taxon>
        <taxon>Mollusca</taxon>
        <taxon>Gastropoda</taxon>
        <taxon>Heterobranchia</taxon>
        <taxon>Euthyneura</taxon>
        <taxon>Panpulmonata</taxon>
        <taxon>Sacoglossa</taxon>
        <taxon>Placobranchoidea</taxon>
        <taxon>Plakobranchidae</taxon>
        <taxon>Elysia</taxon>
    </lineage>
</organism>
<dbReference type="EMBL" id="JAWDGP010003344">
    <property type="protein sequence ID" value="KAK3775299.1"/>
    <property type="molecule type" value="Genomic_DNA"/>
</dbReference>
<evidence type="ECO:0000256" key="6">
    <source>
        <dbReference type="ARBA" id="ARBA00023212"/>
    </source>
</evidence>
<keyword evidence="11" id="KW-1185">Reference proteome</keyword>
<dbReference type="InterPro" id="IPR032675">
    <property type="entry name" value="LRR_dom_sf"/>
</dbReference>
<keyword evidence="2" id="KW-0963">Cytoplasm</keyword>
<dbReference type="InterPro" id="IPR001611">
    <property type="entry name" value="Leu-rich_rpt"/>
</dbReference>
<evidence type="ECO:0000313" key="11">
    <source>
        <dbReference type="Proteomes" id="UP001283361"/>
    </source>
</evidence>
<evidence type="ECO:0000256" key="7">
    <source>
        <dbReference type="ARBA" id="ARBA00058656"/>
    </source>
</evidence>
<evidence type="ECO:0000256" key="8">
    <source>
        <dbReference type="ARBA" id="ARBA00068862"/>
    </source>
</evidence>
<dbReference type="AlphaFoldDB" id="A0AAE0ZTF5"/>
<comment type="caution">
    <text evidence="10">The sequence shown here is derived from an EMBL/GenBank/DDBJ whole genome shotgun (WGS) entry which is preliminary data.</text>
</comment>
<evidence type="ECO:0000256" key="1">
    <source>
        <dbReference type="ARBA" id="ARBA00004300"/>
    </source>
</evidence>
<evidence type="ECO:0000256" key="2">
    <source>
        <dbReference type="ARBA" id="ARBA00022490"/>
    </source>
</evidence>
<comment type="subcellular location">
    <subcellularLocation>
        <location evidence="1">Cytoplasm</location>
        <location evidence="1">Cytoskeleton</location>
        <location evidence="1">Microtubule organizing center</location>
        <location evidence="1">Centrosome</location>
    </subcellularLocation>
</comment>
<dbReference type="InterPro" id="IPR003591">
    <property type="entry name" value="Leu-rich_rpt_typical-subtyp"/>
</dbReference>
<keyword evidence="3" id="KW-0433">Leucine-rich repeat</keyword>
<name>A0AAE0ZTF5_9GAST</name>
<sequence length="350" mass="38493">MDEEVLEKKSTSADEADEMEGGIVDLEGQGLNSVQIPDVVDLRTLILDNNHIARLENLEKCSQLSQLSAINNHIVRMSGIQTVSTLTVLSLSNNSIVSIEGLDNLHRLTWLDLSSNSIKTIEHLPHGGQLHYIDLSGNDISMISDLEHLKELKTLLLHSNNISSLKSAVNNLPQSLTVLSLADNSLCDLNEICYLNGLDSLQQLSIADNPCVLSTPDNQSFDYRPFVWNWCPGLCILDGFVVSEKEKLLGEWLYSQGKGRHFHPGQHVQLVEHLAITCPLTATDTGKVQTFPISSQRLSPIPILNTRPGHNRESGVSDLVTLPSPQFCAVIACNRAASFILNLGQLFMMA</sequence>
<protein>
    <recommendedName>
        <fullName evidence="8">Centrosomal protein of 97 kDa</fullName>
    </recommendedName>
    <alternativeName>
        <fullName evidence="9">Leucine-rich repeat and IQ domain-containing protein 2</fullName>
    </alternativeName>
</protein>
<keyword evidence="6" id="KW-0206">Cytoskeleton</keyword>
<dbReference type="Proteomes" id="UP001283361">
    <property type="component" value="Unassembled WGS sequence"/>
</dbReference>
<dbReference type="SUPFAM" id="SSF52058">
    <property type="entry name" value="L domain-like"/>
    <property type="match status" value="1"/>
</dbReference>
<evidence type="ECO:0000313" key="10">
    <source>
        <dbReference type="EMBL" id="KAK3775299.1"/>
    </source>
</evidence>
<dbReference type="SMART" id="SM00369">
    <property type="entry name" value="LRR_TYP"/>
    <property type="match status" value="4"/>
</dbReference>
<evidence type="ECO:0000256" key="4">
    <source>
        <dbReference type="ARBA" id="ARBA00022737"/>
    </source>
</evidence>
<evidence type="ECO:0000256" key="9">
    <source>
        <dbReference type="ARBA" id="ARBA00076677"/>
    </source>
</evidence>
<dbReference type="InterPro" id="IPR050576">
    <property type="entry name" value="Cilia_flagella_integrity"/>
</dbReference>
<comment type="function">
    <text evidence="7">Acts as a key negative regulator of ciliogenesis in collaboration with CCP110 by capping the mother centriole thereby preventing cilia formation. Required for recruitment of CCP110 to the centrosome.</text>
</comment>
<accession>A0AAE0ZTF5</accession>
<dbReference type="GO" id="GO:1902018">
    <property type="term" value="P:negative regulation of cilium assembly"/>
    <property type="evidence" value="ECO:0007669"/>
    <property type="project" value="TreeGrafter"/>
</dbReference>
<dbReference type="Pfam" id="PF14580">
    <property type="entry name" value="LRR_9"/>
    <property type="match status" value="1"/>
</dbReference>
<gene>
    <name evidence="10" type="ORF">RRG08_030968</name>
</gene>
<dbReference type="FunFam" id="3.80.10.10:FF:000165">
    <property type="entry name" value="Centrosomal protein of 97 kDa"/>
    <property type="match status" value="1"/>
</dbReference>
<evidence type="ECO:0000256" key="5">
    <source>
        <dbReference type="ARBA" id="ARBA00022794"/>
    </source>
</evidence>
<keyword evidence="4" id="KW-0677">Repeat</keyword>
<dbReference type="GO" id="GO:0030030">
    <property type="term" value="P:cell projection organization"/>
    <property type="evidence" value="ECO:0007669"/>
    <property type="project" value="UniProtKB-KW"/>
</dbReference>
<keyword evidence="5" id="KW-0970">Cilium biogenesis/degradation</keyword>
<dbReference type="PANTHER" id="PTHR45973:SF2">
    <property type="entry name" value="CENTROSOMAL PROTEIN OF 97 KDA"/>
    <property type="match status" value="1"/>
</dbReference>
<dbReference type="PROSITE" id="PS51450">
    <property type="entry name" value="LRR"/>
    <property type="match status" value="6"/>
</dbReference>
<reference evidence="10" key="1">
    <citation type="journal article" date="2023" name="G3 (Bethesda)">
        <title>A reference genome for the long-term kleptoplast-retaining sea slug Elysia crispata morphotype clarki.</title>
        <authorList>
            <person name="Eastman K.E."/>
            <person name="Pendleton A.L."/>
            <person name="Shaikh M.A."/>
            <person name="Suttiyut T."/>
            <person name="Ogas R."/>
            <person name="Tomko P."/>
            <person name="Gavelis G."/>
            <person name="Widhalm J.R."/>
            <person name="Wisecaver J.H."/>
        </authorList>
    </citation>
    <scope>NUCLEOTIDE SEQUENCE</scope>
    <source>
        <strain evidence="10">ECLA1</strain>
    </source>
</reference>